<dbReference type="EC" id="3.4.24.-" evidence="6"/>
<evidence type="ECO:0000256" key="2">
    <source>
        <dbReference type="ARBA" id="ARBA00022723"/>
    </source>
</evidence>
<dbReference type="KEGG" id="pnd:Pla175_04730"/>
<evidence type="ECO:0000256" key="1">
    <source>
        <dbReference type="ARBA" id="ARBA00022670"/>
    </source>
</evidence>
<evidence type="ECO:0000256" key="3">
    <source>
        <dbReference type="ARBA" id="ARBA00022801"/>
    </source>
</evidence>
<evidence type="ECO:0000313" key="9">
    <source>
        <dbReference type="EMBL" id="QDU87117.1"/>
    </source>
</evidence>
<gene>
    <name evidence="9" type="primary">pepF1</name>
    <name evidence="9" type="ORF">Pla175_04730</name>
</gene>
<comment type="function">
    <text evidence="6">Has oligopeptidase activity and degrades a variety of small bioactive peptides.</text>
</comment>
<dbReference type="Gene3D" id="1.10.287.830">
    <property type="entry name" value="putative peptidase helix hairpin domain like"/>
    <property type="match status" value="1"/>
</dbReference>
<evidence type="ECO:0000256" key="4">
    <source>
        <dbReference type="ARBA" id="ARBA00022833"/>
    </source>
</evidence>
<evidence type="ECO:0000256" key="6">
    <source>
        <dbReference type="RuleBase" id="RU368091"/>
    </source>
</evidence>
<comment type="similarity">
    <text evidence="6">Belongs to the peptidase M3B family.</text>
</comment>
<dbReference type="RefSeq" id="WP_145280971.1">
    <property type="nucleotide sequence ID" value="NZ_CP036291.1"/>
</dbReference>
<evidence type="ECO:0000259" key="8">
    <source>
        <dbReference type="Pfam" id="PF08439"/>
    </source>
</evidence>
<dbReference type="Gene3D" id="1.20.140.70">
    <property type="entry name" value="Oligopeptidase f, N-terminal domain"/>
    <property type="match status" value="1"/>
</dbReference>
<evidence type="ECO:0000259" key="7">
    <source>
        <dbReference type="Pfam" id="PF01432"/>
    </source>
</evidence>
<dbReference type="GO" id="GO:0046872">
    <property type="term" value="F:metal ion binding"/>
    <property type="evidence" value="ECO:0007669"/>
    <property type="project" value="UniProtKB-UniRule"/>
</dbReference>
<dbReference type="CDD" id="cd09608">
    <property type="entry name" value="M3B_PepF"/>
    <property type="match status" value="1"/>
</dbReference>
<dbReference type="OrthoDB" id="9766487at2"/>
<keyword evidence="10" id="KW-1185">Reference proteome</keyword>
<feature type="domain" description="Peptidase M3A/M3B catalytic" evidence="7">
    <location>
        <begin position="205"/>
        <end position="585"/>
    </location>
</feature>
<dbReference type="Pfam" id="PF01432">
    <property type="entry name" value="Peptidase_M3"/>
    <property type="match status" value="1"/>
</dbReference>
<keyword evidence="5 6" id="KW-0482">Metalloprotease</keyword>
<dbReference type="AlphaFoldDB" id="A0A518D6L1"/>
<dbReference type="InterPro" id="IPR001567">
    <property type="entry name" value="Pept_M3A_M3B_dom"/>
</dbReference>
<dbReference type="InterPro" id="IPR004438">
    <property type="entry name" value="Peptidase_M3B"/>
</dbReference>
<proteinExistence type="inferred from homology"/>
<evidence type="ECO:0000256" key="5">
    <source>
        <dbReference type="ARBA" id="ARBA00023049"/>
    </source>
</evidence>
<dbReference type="Proteomes" id="UP000317429">
    <property type="component" value="Chromosome"/>
</dbReference>
<protein>
    <recommendedName>
        <fullName evidence="6">Oligopeptidase F</fullName>
        <ecNumber evidence="6">3.4.24.-</ecNumber>
    </recommendedName>
</protein>
<evidence type="ECO:0000313" key="10">
    <source>
        <dbReference type="Proteomes" id="UP000317429"/>
    </source>
</evidence>
<dbReference type="GO" id="GO:0004222">
    <property type="term" value="F:metalloendopeptidase activity"/>
    <property type="evidence" value="ECO:0007669"/>
    <property type="project" value="UniProtKB-UniRule"/>
</dbReference>
<dbReference type="EMBL" id="CP036291">
    <property type="protein sequence ID" value="QDU87117.1"/>
    <property type="molecule type" value="Genomic_DNA"/>
</dbReference>
<reference evidence="9 10" key="1">
    <citation type="submission" date="2019-02" db="EMBL/GenBank/DDBJ databases">
        <title>Deep-cultivation of Planctomycetes and their phenomic and genomic characterization uncovers novel biology.</title>
        <authorList>
            <person name="Wiegand S."/>
            <person name="Jogler M."/>
            <person name="Boedeker C."/>
            <person name="Pinto D."/>
            <person name="Vollmers J."/>
            <person name="Rivas-Marin E."/>
            <person name="Kohn T."/>
            <person name="Peeters S.H."/>
            <person name="Heuer A."/>
            <person name="Rast P."/>
            <person name="Oberbeckmann S."/>
            <person name="Bunk B."/>
            <person name="Jeske O."/>
            <person name="Meyerdierks A."/>
            <person name="Storesund J.E."/>
            <person name="Kallscheuer N."/>
            <person name="Luecker S."/>
            <person name="Lage O.M."/>
            <person name="Pohl T."/>
            <person name="Merkel B.J."/>
            <person name="Hornburger P."/>
            <person name="Mueller R.-W."/>
            <person name="Bruemmer F."/>
            <person name="Labrenz M."/>
            <person name="Spormann A.M."/>
            <person name="Op den Camp H."/>
            <person name="Overmann J."/>
            <person name="Amann R."/>
            <person name="Jetten M.S.M."/>
            <person name="Mascher T."/>
            <person name="Medema M.H."/>
            <person name="Devos D.P."/>
            <person name="Kaster A.-K."/>
            <person name="Ovreas L."/>
            <person name="Rohde M."/>
            <person name="Galperin M.Y."/>
            <person name="Jogler C."/>
        </authorList>
    </citation>
    <scope>NUCLEOTIDE SEQUENCE [LARGE SCALE GENOMIC DNA]</scope>
    <source>
        <strain evidence="9 10">Pla175</strain>
    </source>
</reference>
<dbReference type="PANTHER" id="PTHR11804:SF84">
    <property type="entry name" value="SACCHAROLYSIN"/>
    <property type="match status" value="1"/>
</dbReference>
<name>A0A518D6L1_9BACT</name>
<keyword evidence="4 6" id="KW-0862">Zinc</keyword>
<feature type="domain" description="Oligopeptidase F N-terminal" evidence="8">
    <location>
        <begin position="116"/>
        <end position="184"/>
    </location>
</feature>
<dbReference type="InterPro" id="IPR013647">
    <property type="entry name" value="OligopepF_N_dom"/>
</dbReference>
<keyword evidence="1 6" id="KW-0645">Protease</keyword>
<sequence>MAKTKKLPPRSKAKPADTWDLASLFPSDAEWEKAFSAWEKQVSKYEKFRGKLDDPKQLAACLRFDSKLDRDAERIGSYAFLRTAEDTANSTHQRMQGRFQNVASRAGQAASFIRPELLALSDAKLKKLMAAKELAPYRLLLERIVRYKPHTLSDKEERLLAMQSEMAHASDQIFRQLTDADLRFGFVENEKGESVELSNSTFSLFLHSPKRSVRKQAFHQFYDQYQGHENSLAAALRGSVQRDIYYARARDYDSARGMALFADDVPVSVYDNLISAVRAKLPALYRYFDLRKRRMKLKELHHYDTYVPILSDLDVRHTWEQASAKILASLAPLGDQYVSVLESGLRGRWCDRYPNQGKQSGAFSAGSFDGDPFILMNYQPDVLDHVFTLAHEAGHSMHSYYSSKHQPFEYYDYVIFVAEVASTFNEQLLSRHMMDSAGSDQERAYLINREIDAIRGTIIRQTMFAEFEKVIHELAEANEPLTVERFKQEYRGLLEAYFGPGFAIDPQLELECLRIPHFYRAFYVYKYATGLSAAIALSERVLSGGKPELDAYLSFLKGGCSKYPLELLRDAGVDMTSPKPVATALDRFEGLVDELDGLLG</sequence>
<organism evidence="9 10">
    <name type="scientific">Pirellulimonas nuda</name>
    <dbReference type="NCBI Taxonomy" id="2528009"/>
    <lineage>
        <taxon>Bacteria</taxon>
        <taxon>Pseudomonadati</taxon>
        <taxon>Planctomycetota</taxon>
        <taxon>Planctomycetia</taxon>
        <taxon>Pirellulales</taxon>
        <taxon>Lacipirellulaceae</taxon>
        <taxon>Pirellulimonas</taxon>
    </lineage>
</organism>
<comment type="cofactor">
    <cofactor evidence="6">
        <name>Zn(2+)</name>
        <dbReference type="ChEBI" id="CHEBI:29105"/>
    </cofactor>
    <text evidence="6">Binds 1 zinc ion.</text>
</comment>
<dbReference type="Pfam" id="PF08439">
    <property type="entry name" value="Peptidase_M3_N"/>
    <property type="match status" value="1"/>
</dbReference>
<keyword evidence="2 6" id="KW-0479">Metal-binding</keyword>
<dbReference type="GO" id="GO:0006508">
    <property type="term" value="P:proteolysis"/>
    <property type="evidence" value="ECO:0007669"/>
    <property type="project" value="UniProtKB-KW"/>
</dbReference>
<dbReference type="NCBIfam" id="TIGR00181">
    <property type="entry name" value="pepF"/>
    <property type="match status" value="1"/>
</dbReference>
<dbReference type="InterPro" id="IPR042088">
    <property type="entry name" value="OligoPept_F_C"/>
</dbReference>
<keyword evidence="3 6" id="KW-0378">Hydrolase</keyword>
<dbReference type="PANTHER" id="PTHR11804">
    <property type="entry name" value="PROTEASE M3 THIMET OLIGOPEPTIDASE-RELATED"/>
    <property type="match status" value="1"/>
</dbReference>
<dbReference type="InterPro" id="IPR045090">
    <property type="entry name" value="Pept_M3A_M3B"/>
</dbReference>
<dbReference type="GO" id="GO:0006518">
    <property type="term" value="P:peptide metabolic process"/>
    <property type="evidence" value="ECO:0007669"/>
    <property type="project" value="TreeGrafter"/>
</dbReference>
<dbReference type="Gene3D" id="1.10.1370.20">
    <property type="entry name" value="Oligoendopeptidase f, C-terminal domain"/>
    <property type="match status" value="1"/>
</dbReference>
<dbReference type="SUPFAM" id="SSF55486">
    <property type="entry name" value="Metalloproteases ('zincins'), catalytic domain"/>
    <property type="match status" value="1"/>
</dbReference>
<accession>A0A518D6L1</accession>